<comment type="subcellular location">
    <subcellularLocation>
        <location evidence="2">Cytoplasm</location>
        <location evidence="2">Cytoskeleton</location>
        <location evidence="2">Flagellum axoneme</location>
    </subcellularLocation>
</comment>
<feature type="non-terminal residue" evidence="14">
    <location>
        <position position="1"/>
    </location>
</feature>
<dbReference type="PROSITE" id="PS51450">
    <property type="entry name" value="LRR"/>
    <property type="match status" value="3"/>
</dbReference>
<feature type="non-terminal residue" evidence="14">
    <location>
        <position position="320"/>
    </location>
</feature>
<keyword evidence="4" id="KW-0433">Leucine-rich repeat</keyword>
<keyword evidence="6" id="KW-0282">Flagellum</keyword>
<dbReference type="PANTHER" id="PTHR45973">
    <property type="entry name" value="PROTEIN PHOSPHATASE 1 REGULATORY SUBUNIT SDS22-RELATED"/>
    <property type="match status" value="1"/>
</dbReference>
<evidence type="ECO:0000256" key="11">
    <source>
        <dbReference type="ARBA" id="ARBA00024433"/>
    </source>
</evidence>
<evidence type="ECO:0000256" key="2">
    <source>
        <dbReference type="ARBA" id="ARBA00004611"/>
    </source>
</evidence>
<keyword evidence="5" id="KW-0677">Repeat</keyword>
<sequence>NLYGDKNYISICLFEAQSDLSRIKRSKNKILRIKYFHNFFSQDSRMDESKNEEAWRPRPGVINMNMITEAINRMVEDEVPGNVIDEEEGYRLQEITHIYLEHLDIYRIDHLWVLPALTVLKLTGNNIQKIENLDALVNLVDLNLSFNRIETIENLNHLTQLRHLSLFSNLITELANLDNLKNLKIFTVGNNKIEDKQCVLHLRKLNLFSLNMADNPCALEEEFRTFVAAYLPNLEFYEYKKVTEEERDMGRETNLKELELLEREEARVVKEAELAKVEADKEELYSRAFVEGLDKDQLYEAMFNSDPSGQAMLLIGDEVQ</sequence>
<evidence type="ECO:0000313" key="14">
    <source>
        <dbReference type="EMBL" id="JAS66979.1"/>
    </source>
</evidence>
<evidence type="ECO:0000256" key="6">
    <source>
        <dbReference type="ARBA" id="ARBA00022846"/>
    </source>
</evidence>
<evidence type="ECO:0000256" key="8">
    <source>
        <dbReference type="ARBA" id="ARBA00023069"/>
    </source>
</evidence>
<keyword evidence="10" id="KW-0966">Cell projection</keyword>
<protein>
    <recommendedName>
        <fullName evidence="11">Dynein axonemal assembly factor 1 homolog</fullName>
    </recommendedName>
    <alternativeName>
        <fullName evidence="13">Dynein regulatory complex subunit 3</fullName>
    </alternativeName>
</protein>
<dbReference type="EMBL" id="GECZ01002790">
    <property type="protein sequence ID" value="JAS66979.1"/>
    <property type="molecule type" value="Transcribed_RNA"/>
</dbReference>
<evidence type="ECO:0000256" key="4">
    <source>
        <dbReference type="ARBA" id="ARBA00022614"/>
    </source>
</evidence>
<evidence type="ECO:0000256" key="7">
    <source>
        <dbReference type="ARBA" id="ARBA00023054"/>
    </source>
</evidence>
<dbReference type="AlphaFoldDB" id="A0A1B6GX32"/>
<proteinExistence type="inferred from homology"/>
<evidence type="ECO:0000256" key="1">
    <source>
        <dbReference type="ARBA" id="ARBA00003843"/>
    </source>
</evidence>
<comment type="similarity">
    <text evidence="12">Belongs to the DRC3 family.</text>
</comment>
<dbReference type="InterPro" id="IPR032675">
    <property type="entry name" value="LRR_dom_sf"/>
</dbReference>
<keyword evidence="3" id="KW-0963">Cytoplasm</keyword>
<dbReference type="PANTHER" id="PTHR45973:SF12">
    <property type="entry name" value="DYNEIN REGULATORY COMPLEX SUBUNIT 3"/>
    <property type="match status" value="1"/>
</dbReference>
<dbReference type="Pfam" id="PF14580">
    <property type="entry name" value="LRR_9"/>
    <property type="match status" value="1"/>
</dbReference>
<dbReference type="GO" id="GO:0005929">
    <property type="term" value="C:cilium"/>
    <property type="evidence" value="ECO:0007669"/>
    <property type="project" value="TreeGrafter"/>
</dbReference>
<keyword evidence="8" id="KW-0969">Cilium</keyword>
<evidence type="ECO:0000256" key="3">
    <source>
        <dbReference type="ARBA" id="ARBA00022490"/>
    </source>
</evidence>
<dbReference type="InterPro" id="IPR050576">
    <property type="entry name" value="Cilia_flagella_integrity"/>
</dbReference>
<evidence type="ECO:0000256" key="5">
    <source>
        <dbReference type="ARBA" id="ARBA00022737"/>
    </source>
</evidence>
<keyword evidence="9" id="KW-0206">Cytoskeleton</keyword>
<keyword evidence="7" id="KW-0175">Coiled coil</keyword>
<organism evidence="14">
    <name type="scientific">Cuerna arida</name>
    <dbReference type="NCBI Taxonomy" id="1464854"/>
    <lineage>
        <taxon>Eukaryota</taxon>
        <taxon>Metazoa</taxon>
        <taxon>Ecdysozoa</taxon>
        <taxon>Arthropoda</taxon>
        <taxon>Hexapoda</taxon>
        <taxon>Insecta</taxon>
        <taxon>Pterygota</taxon>
        <taxon>Neoptera</taxon>
        <taxon>Paraneoptera</taxon>
        <taxon>Hemiptera</taxon>
        <taxon>Auchenorrhyncha</taxon>
        <taxon>Membracoidea</taxon>
        <taxon>Cicadellidae</taxon>
        <taxon>Cicadellinae</taxon>
        <taxon>Proconiini</taxon>
        <taxon>Cuerna</taxon>
    </lineage>
</organism>
<dbReference type="SUPFAM" id="SSF52075">
    <property type="entry name" value="Outer arm dynein light chain 1"/>
    <property type="match status" value="1"/>
</dbReference>
<accession>A0A1B6GX32</accession>
<evidence type="ECO:0000256" key="9">
    <source>
        <dbReference type="ARBA" id="ARBA00023212"/>
    </source>
</evidence>
<dbReference type="InterPro" id="IPR001611">
    <property type="entry name" value="Leu-rich_rpt"/>
</dbReference>
<reference evidence="14" key="1">
    <citation type="submission" date="2015-11" db="EMBL/GenBank/DDBJ databases">
        <title>De novo transcriptome assembly of four potential Pierce s Disease insect vectors from Arizona vineyards.</title>
        <authorList>
            <person name="Tassone E.E."/>
        </authorList>
    </citation>
    <scope>NUCLEOTIDE SEQUENCE</scope>
</reference>
<evidence type="ECO:0000256" key="13">
    <source>
        <dbReference type="ARBA" id="ARBA00040950"/>
    </source>
</evidence>
<gene>
    <name evidence="14" type="ORF">g.15774</name>
</gene>
<evidence type="ECO:0000256" key="12">
    <source>
        <dbReference type="ARBA" id="ARBA00038378"/>
    </source>
</evidence>
<dbReference type="Gene3D" id="3.80.10.10">
    <property type="entry name" value="Ribonuclease Inhibitor"/>
    <property type="match status" value="1"/>
</dbReference>
<dbReference type="SMART" id="SM00365">
    <property type="entry name" value="LRR_SD22"/>
    <property type="match status" value="4"/>
</dbReference>
<comment type="function">
    <text evidence="1">Cilium-specific protein required for cilia structures.</text>
</comment>
<name>A0A1B6GX32_9HEMI</name>
<evidence type="ECO:0000256" key="10">
    <source>
        <dbReference type="ARBA" id="ARBA00023273"/>
    </source>
</evidence>